<dbReference type="Pfam" id="PF02397">
    <property type="entry name" value="Bac_transf"/>
    <property type="match status" value="1"/>
</dbReference>
<accession>A0A645IRB1</accession>
<protein>
    <recommendedName>
        <fullName evidence="1">Bacterial sugar transferase domain-containing protein</fullName>
    </recommendedName>
</protein>
<dbReference type="InterPro" id="IPR003362">
    <property type="entry name" value="Bact_transf"/>
</dbReference>
<reference evidence="2" key="1">
    <citation type="submission" date="2019-08" db="EMBL/GenBank/DDBJ databases">
        <authorList>
            <person name="Kucharzyk K."/>
            <person name="Murdoch R.W."/>
            <person name="Higgins S."/>
            <person name="Loffler F."/>
        </authorList>
    </citation>
    <scope>NUCLEOTIDE SEQUENCE</scope>
</reference>
<gene>
    <name evidence="2" type="ORF">SDC9_201580</name>
</gene>
<evidence type="ECO:0000259" key="1">
    <source>
        <dbReference type="Pfam" id="PF02397"/>
    </source>
</evidence>
<dbReference type="EMBL" id="VSSQ01121546">
    <property type="protein sequence ID" value="MPN53911.1"/>
    <property type="molecule type" value="Genomic_DNA"/>
</dbReference>
<evidence type="ECO:0000313" key="2">
    <source>
        <dbReference type="EMBL" id="MPN53911.1"/>
    </source>
</evidence>
<dbReference type="AlphaFoldDB" id="A0A645IRB1"/>
<proteinExistence type="predicted"/>
<name>A0A645IRB1_9ZZZZ</name>
<feature type="domain" description="Bacterial sugar transferase" evidence="1">
    <location>
        <begin position="12"/>
        <end position="68"/>
    </location>
</feature>
<comment type="caution">
    <text evidence="2">The sequence shown here is derived from an EMBL/GenBank/DDBJ whole genome shotgun (WGS) entry which is preliminary data.</text>
</comment>
<organism evidence="2">
    <name type="scientific">bioreactor metagenome</name>
    <dbReference type="NCBI Taxonomy" id="1076179"/>
    <lineage>
        <taxon>unclassified sequences</taxon>
        <taxon>metagenomes</taxon>
        <taxon>ecological metagenomes</taxon>
    </lineage>
</organism>
<sequence length="102" mass="11996">MPTYYGPYFLPEERKRHSARGGLIPPDSLSGKTYTTYEEQFQYELYYVDHISFLLDIKVIFATISIIVNRVKTSYGSEMDRPHLNVYRANLNKCVNKESYDK</sequence>